<feature type="binding site" evidence="12">
    <location>
        <position position="366"/>
    </location>
    <ligand>
        <name>[4Fe-4S] cluster</name>
        <dbReference type="ChEBI" id="CHEBI:49883"/>
    </ligand>
</feature>
<evidence type="ECO:0000256" key="9">
    <source>
        <dbReference type="ARBA" id="ARBA00023125"/>
    </source>
</evidence>
<dbReference type="SUPFAM" id="SSF140914">
    <property type="entry name" value="PriB N-terminal domain-like"/>
    <property type="match status" value="1"/>
</dbReference>
<feature type="domain" description="DNA primase large subunit C-terminal" evidence="14">
    <location>
        <begin position="277"/>
        <end position="447"/>
    </location>
</feature>
<dbReference type="Ensembl" id="ENSMALT00000003034.1">
    <property type="protein sequence ID" value="ENSMALP00000002955.1"/>
    <property type="gene ID" value="ENSMALG00000002171.1"/>
</dbReference>
<dbReference type="AlphaFoldDB" id="A0A3Q3Q2F3"/>
<evidence type="ECO:0000256" key="11">
    <source>
        <dbReference type="PIRNR" id="PIRNR009449"/>
    </source>
</evidence>
<feature type="binding site" evidence="12">
    <location>
        <position position="383"/>
    </location>
    <ligand>
        <name>[4Fe-4S] cluster</name>
        <dbReference type="ChEBI" id="CHEBI:49883"/>
    </ligand>
</feature>
<reference evidence="15" key="1">
    <citation type="submission" date="2025-08" db="UniProtKB">
        <authorList>
            <consortium name="Ensembl"/>
        </authorList>
    </citation>
    <scope>IDENTIFICATION</scope>
</reference>
<dbReference type="PIRSF" id="PIRSF009449">
    <property type="entry name" value="DNA_primase_large_subunit"/>
    <property type="match status" value="1"/>
</dbReference>
<evidence type="ECO:0000256" key="1">
    <source>
        <dbReference type="ARBA" id="ARBA00010564"/>
    </source>
</evidence>
<evidence type="ECO:0000256" key="12">
    <source>
        <dbReference type="PIRSR" id="PIRSR009449-1"/>
    </source>
</evidence>
<dbReference type="STRING" id="43700.ENSMALP00000002955"/>
<dbReference type="CTD" id="5558"/>
<evidence type="ECO:0000313" key="15">
    <source>
        <dbReference type="Ensembl" id="ENSMALP00000002955.1"/>
    </source>
</evidence>
<dbReference type="InterPro" id="IPR058560">
    <property type="entry name" value="DNA_primase_C"/>
</dbReference>
<keyword evidence="5 11" id="KW-0235">DNA replication</keyword>
<dbReference type="KEGG" id="malb:109961913"/>
<dbReference type="GO" id="GO:0005658">
    <property type="term" value="C:alpha DNA polymerase:primase complex"/>
    <property type="evidence" value="ECO:0007669"/>
    <property type="project" value="UniProtKB-ARBA"/>
</dbReference>
<dbReference type="GO" id="GO:0051539">
    <property type="term" value="F:4 iron, 4 sulfur cluster binding"/>
    <property type="evidence" value="ECO:0007669"/>
    <property type="project" value="UniProtKB-UniRule"/>
</dbReference>
<organism evidence="15 16">
    <name type="scientific">Monopterus albus</name>
    <name type="common">Swamp eel</name>
    <dbReference type="NCBI Taxonomy" id="43700"/>
    <lineage>
        <taxon>Eukaryota</taxon>
        <taxon>Metazoa</taxon>
        <taxon>Chordata</taxon>
        <taxon>Craniata</taxon>
        <taxon>Vertebrata</taxon>
        <taxon>Euteleostomi</taxon>
        <taxon>Actinopterygii</taxon>
        <taxon>Neopterygii</taxon>
        <taxon>Teleostei</taxon>
        <taxon>Neoteleostei</taxon>
        <taxon>Acanthomorphata</taxon>
        <taxon>Anabantaria</taxon>
        <taxon>Synbranchiformes</taxon>
        <taxon>Synbranchidae</taxon>
        <taxon>Monopterus</taxon>
    </lineage>
</organism>
<evidence type="ECO:0000256" key="13">
    <source>
        <dbReference type="SAM" id="MobiDB-lite"/>
    </source>
</evidence>
<keyword evidence="6 11" id="KW-0479">Metal-binding</keyword>
<dbReference type="FunFam" id="1.20.930.80:FF:000001">
    <property type="entry name" value="DNA primase large subunit"/>
    <property type="match status" value="1"/>
</dbReference>
<evidence type="ECO:0000256" key="10">
    <source>
        <dbReference type="ARBA" id="ARBA00061902"/>
    </source>
</evidence>
<feature type="binding site" evidence="12">
    <location>
        <position position="423"/>
    </location>
    <ligand>
        <name>[4Fe-4S] cluster</name>
        <dbReference type="ChEBI" id="CHEBI:49883"/>
    </ligand>
</feature>
<evidence type="ECO:0000256" key="7">
    <source>
        <dbReference type="ARBA" id="ARBA00023004"/>
    </source>
</evidence>
<keyword evidence="16" id="KW-1185">Reference proteome</keyword>
<dbReference type="RefSeq" id="XP_020458788.1">
    <property type="nucleotide sequence ID" value="XM_020603132.1"/>
</dbReference>
<keyword evidence="7 11" id="KW-0408">Iron</keyword>
<dbReference type="GO" id="GO:0046872">
    <property type="term" value="F:metal ion binding"/>
    <property type="evidence" value="ECO:0007669"/>
    <property type="project" value="UniProtKB-UniRule"/>
</dbReference>
<evidence type="ECO:0000313" key="16">
    <source>
        <dbReference type="Proteomes" id="UP000261600"/>
    </source>
</evidence>
<protein>
    <recommendedName>
        <fullName evidence="2 11">DNA primase large subunit</fullName>
    </recommendedName>
</protein>
<feature type="compositionally biased region" description="Polar residues" evidence="13">
    <location>
        <begin position="479"/>
        <end position="498"/>
    </location>
</feature>
<evidence type="ECO:0000256" key="4">
    <source>
        <dbReference type="ARBA" id="ARBA00022515"/>
    </source>
</evidence>
<dbReference type="GO" id="GO:0006270">
    <property type="term" value="P:DNA replication initiation"/>
    <property type="evidence" value="ECO:0007669"/>
    <property type="project" value="UniProtKB-ARBA"/>
</dbReference>
<dbReference type="InterPro" id="IPR007238">
    <property type="entry name" value="DNA_primase_lsu_euk/arc"/>
</dbReference>
<accession>A0A3Q3Q2F3</accession>
<comment type="cofactor">
    <cofactor evidence="11">
        <name>[4Fe-4S] cluster</name>
        <dbReference type="ChEBI" id="CHEBI:49883"/>
    </cofactor>
    <text evidence="11">Binds 1 [4Fe-4S] cluster.</text>
</comment>
<dbReference type="Pfam" id="PF26466">
    <property type="entry name" value="DNA_primase_lrg_N"/>
    <property type="match status" value="1"/>
</dbReference>
<evidence type="ECO:0000259" key="14">
    <source>
        <dbReference type="Pfam" id="PF04104"/>
    </source>
</evidence>
<sequence length="506" mass="58600">MQFSRRRKNHVANPQMELYGHALQFYGKPPLENISLTEFETFAVDRLKLLKIVESLGVSHVKLSEPYKHKLEYESKVLNLSHRLSTVRADEYEKRRKDHISHFILRLAYCQTEDLRRWFIQQEVDLFRYRFNDLYPEEKLEFLHINNLQYDRISAEEKENLKSELVNSSAVISGVVVEDQDFYKVPFQDALDLVRTRKVYLKAGYVYIPHQDIVAIVLNDFRTRLSKALALTARSLPAVHSDERLQPLLNHLSHAYVGQDYSNQKNVGKISLEHIDSLSGKSFPLCMRQLHQALRENHHLRHGGRMQYGLFLKGIGLSLEQALQFWRSEFIRGKVDADKFDKAYAYGIRHMFGKEGKRADYTPYSCMKVILSNPPSQGDHHGCPFRHSDPELLKQKLQFYKVSPSGVSQIMELVKGMHYQLACQKYFELTHNIDDTSFSLNHPNQYFVESQKVLSGGKDIKREKDPQSSQETAAARRSTPAQTTEPGTSQELTETTADLTPFFNDA</sequence>
<name>A0A3Q3Q2F3_MONAL</name>
<keyword evidence="4 11" id="KW-0639">Primosome</keyword>
<dbReference type="GO" id="GO:0003677">
    <property type="term" value="F:DNA binding"/>
    <property type="evidence" value="ECO:0007669"/>
    <property type="project" value="UniProtKB-UniRule"/>
</dbReference>
<comment type="subunit">
    <text evidence="10">Heterodimer of a catalytic subunit PRIM1 and a regulatory subunit PRIM2, also known as the DNA primase complex. Interacts via (C-terminus) with PRIM1. Component of the alpha DNA polymerase complex (also known as the alpha DNA polymerase-primase complex) consisting of four subunits: the catalytic subunit POLA1, the regulatory subunit POLA2, and the primase complex subunits PRIM1 and PRIM2 respectively. Within the complex, POLA1 directly interacts with PRIM2.</text>
</comment>
<dbReference type="GeneID" id="109961913"/>
<evidence type="ECO:0000256" key="8">
    <source>
        <dbReference type="ARBA" id="ARBA00023014"/>
    </source>
</evidence>
<dbReference type="InterPro" id="IPR016558">
    <property type="entry name" value="DNA_primase_lsu_euk"/>
</dbReference>
<evidence type="ECO:0000256" key="2">
    <source>
        <dbReference type="ARBA" id="ARBA00019038"/>
    </source>
</evidence>
<evidence type="ECO:0000256" key="6">
    <source>
        <dbReference type="ARBA" id="ARBA00022723"/>
    </source>
</evidence>
<feature type="binding site" evidence="12">
    <location>
        <position position="286"/>
    </location>
    <ligand>
        <name>[4Fe-4S] cluster</name>
        <dbReference type="ChEBI" id="CHEBI:49883"/>
    </ligand>
</feature>
<comment type="similarity">
    <text evidence="1 11">Belongs to the eukaryotic-type primase large subunit family.</text>
</comment>
<proteinExistence type="inferred from homology"/>
<evidence type="ECO:0000256" key="3">
    <source>
        <dbReference type="ARBA" id="ARBA00022485"/>
    </source>
</evidence>
<dbReference type="Gene3D" id="1.20.930.80">
    <property type="match status" value="1"/>
</dbReference>
<comment type="function">
    <text evidence="11">Regulatory subunit of the DNA primase complex and component of the DNA polymerase alpha complex (also known as the alpha DNA polymerase-primase complex) which play an essential role in the initiation of DNA synthesis. The primase subunit of the polymerase alpha complex initiates DNA synthesis by oligomerising short RNA primers on both leading and lagging strands.</text>
</comment>
<dbReference type="CDD" id="cd07322">
    <property type="entry name" value="PriL_PriS_Eukaryotic"/>
    <property type="match status" value="1"/>
</dbReference>
<dbReference type="PANTHER" id="PTHR10537">
    <property type="entry name" value="DNA PRIMASE LARGE SUBUNIT"/>
    <property type="match status" value="1"/>
</dbReference>
<dbReference type="Proteomes" id="UP000261600">
    <property type="component" value="Unplaced"/>
</dbReference>
<keyword evidence="9 11" id="KW-0238">DNA-binding</keyword>
<dbReference type="GO" id="GO:0006269">
    <property type="term" value="P:DNA replication, synthesis of primer"/>
    <property type="evidence" value="ECO:0007669"/>
    <property type="project" value="UniProtKB-KW"/>
</dbReference>
<dbReference type="PANTHER" id="PTHR10537:SF3">
    <property type="entry name" value="DNA PRIMASE LARGE SUBUNIT"/>
    <property type="match status" value="1"/>
</dbReference>
<evidence type="ECO:0000256" key="5">
    <source>
        <dbReference type="ARBA" id="ARBA00022705"/>
    </source>
</evidence>
<dbReference type="Pfam" id="PF04104">
    <property type="entry name" value="DNA_primase_lrg"/>
    <property type="match status" value="1"/>
</dbReference>
<keyword evidence="8 11" id="KW-0411">Iron-sulfur</keyword>
<dbReference type="OrthoDB" id="421393at2759"/>
<reference evidence="15" key="2">
    <citation type="submission" date="2025-09" db="UniProtKB">
        <authorList>
            <consortium name="Ensembl"/>
        </authorList>
    </citation>
    <scope>IDENTIFICATION</scope>
</reference>
<feature type="region of interest" description="Disordered" evidence="13">
    <location>
        <begin position="457"/>
        <end position="506"/>
    </location>
</feature>
<keyword evidence="3 11" id="KW-0004">4Fe-4S</keyword>